<comment type="caution">
    <text evidence="9">The sequence shown here is derived from an EMBL/GenBank/DDBJ whole genome shotgun (WGS) entry which is preliminary data.</text>
</comment>
<feature type="domain" description="DUF2421" evidence="7">
    <location>
        <begin position="803"/>
        <end position="974"/>
    </location>
</feature>
<keyword evidence="2 6" id="KW-0812">Transmembrane</keyword>
<dbReference type="InterPro" id="IPR052430">
    <property type="entry name" value="IVT-Associated"/>
</dbReference>
<evidence type="ECO:0000256" key="2">
    <source>
        <dbReference type="ARBA" id="ARBA00022692"/>
    </source>
</evidence>
<reference evidence="9" key="1">
    <citation type="journal article" date="2022" name="New Phytol.">
        <title>Evolutionary transition to the ectomycorrhizal habit in the genomes of a hyperdiverse lineage of mushroom-forming fungi.</title>
        <authorList>
            <person name="Looney B."/>
            <person name="Miyauchi S."/>
            <person name="Morin E."/>
            <person name="Drula E."/>
            <person name="Courty P.E."/>
            <person name="Kohler A."/>
            <person name="Kuo A."/>
            <person name="LaButti K."/>
            <person name="Pangilinan J."/>
            <person name="Lipzen A."/>
            <person name="Riley R."/>
            <person name="Andreopoulos W."/>
            <person name="He G."/>
            <person name="Johnson J."/>
            <person name="Nolan M."/>
            <person name="Tritt A."/>
            <person name="Barry K.W."/>
            <person name="Grigoriev I.V."/>
            <person name="Nagy L.G."/>
            <person name="Hibbett D."/>
            <person name="Henrissat B."/>
            <person name="Matheny P.B."/>
            <person name="Labbe J."/>
            <person name="Martin F.M."/>
        </authorList>
    </citation>
    <scope>NUCLEOTIDE SEQUENCE</scope>
    <source>
        <strain evidence="9">BPL690</strain>
    </source>
</reference>
<dbReference type="Pfam" id="PF10334">
    <property type="entry name" value="BRE4"/>
    <property type="match status" value="1"/>
</dbReference>
<feature type="transmembrane region" description="Helical" evidence="6">
    <location>
        <begin position="206"/>
        <end position="229"/>
    </location>
</feature>
<evidence type="ECO:0000256" key="3">
    <source>
        <dbReference type="ARBA" id="ARBA00022989"/>
    </source>
</evidence>
<evidence type="ECO:0000259" key="7">
    <source>
        <dbReference type="Pfam" id="PF10334"/>
    </source>
</evidence>
<keyword evidence="10" id="KW-1185">Reference proteome</keyword>
<sequence>MVHEATAPRGSGTGILSPSSQGVPELSYSNRRTYSPVSDLHLDEHFPPPTAAAEEEEEQEDDHDHDHDHDLYDDEESSSDTGPHGGATNNTHVDTDTTAPSSSSSPKNTIRQTDHRFGGISGVRETRFLSRFPTLPTLYRNILKCSLAYLLGSLFTYYSPLARFISELTQDGPGEKYPSAAGHMVATVAVYYNPAKTLGGMLEADIYCVMGLGFASFISLGSMYSYWALESHAGWEWLADILVLIWIGVGMSLLAWFKLWIAKPTFNPGRRDRTLLQVALIVAIGACISNLSNLQANMTKTLSSFSTLLSLLTSTFLLEDEFYQPSQEKIAKAKNLAEAQSERPYGSPATHSPSGGGDPYEDAVDSLTRLAQHLNGLRSGTSLQYDLAKAHRDGKFSIRRRASHGKKFMNAIETKLVKGKAISEGREDAEDAMLRAAAAMFGDLVGELEPPLRALSSTCTRAIGRLRETFSDQRPPEDAESLLEDFIDLANGIQRALYEFDSTSNHALLRLYHRVHASDATSHASTTSTTSYHPNPFFSGEDNEHLFLVYFFIFTMQEFARELISLIIAMNTIYAAERPSVSRRWLARIKTSSGRYQSHSQAGMLTKERPRIAYSFPKVRPHAPDTVQTPSRAGLSAWRRFQLSLWAFGERMQDHDIKYAVKTGVATAVLAAPAFFETTRPTFMEYRGEWALISTNFLSVHRVLGTLSGAVTAAAVYTLFHKTPAVLAIFGFFFSMPCFYYIVAKPQYATTGRFVLLTYNLTCLFCYNSRQQDISVVDIAFHRSAAVTVGVVWAGFVSRFWWPSAARRELGKQLGEFCLNIGWLYTRLVASNSFSPENPMEVVDSEHDDPNEETVLLPRKLNNSIEEFMAMELHLQIKLIELQGLLKQTQHEPRLKGPFPIKLYRSILASLQTILDRLHSMRCVTTREEWQSVRRDFIVPVNKERREMVGNIILYFSTLGSAFRLKAPLPPYLPPAEKADNDWWVEAIRGLEVVKNREIRFSRQLLFFAYALTMKGITQELEFLGRTSQDAFGVIGQSTEVFEDLFRDDALSSV</sequence>
<proteinExistence type="predicted"/>
<keyword evidence="4 6" id="KW-0472">Membrane</keyword>
<accession>A0AAD4M623</accession>
<dbReference type="Pfam" id="PF13515">
    <property type="entry name" value="FUSC_2"/>
    <property type="match status" value="1"/>
</dbReference>
<evidence type="ECO:0008006" key="11">
    <source>
        <dbReference type="Google" id="ProtNLM"/>
    </source>
</evidence>
<gene>
    <name evidence="9" type="ORF">B0F90DRAFT_1810258</name>
</gene>
<dbReference type="Proteomes" id="UP001203297">
    <property type="component" value="Unassembled WGS sequence"/>
</dbReference>
<organism evidence="9 10">
    <name type="scientific">Multifurca ochricompacta</name>
    <dbReference type="NCBI Taxonomy" id="376703"/>
    <lineage>
        <taxon>Eukaryota</taxon>
        <taxon>Fungi</taxon>
        <taxon>Dikarya</taxon>
        <taxon>Basidiomycota</taxon>
        <taxon>Agaricomycotina</taxon>
        <taxon>Agaricomycetes</taxon>
        <taxon>Russulales</taxon>
        <taxon>Russulaceae</taxon>
        <taxon>Multifurca</taxon>
    </lineage>
</organism>
<evidence type="ECO:0000256" key="1">
    <source>
        <dbReference type="ARBA" id="ARBA00004141"/>
    </source>
</evidence>
<evidence type="ECO:0000256" key="4">
    <source>
        <dbReference type="ARBA" id="ARBA00023136"/>
    </source>
</evidence>
<feature type="transmembrane region" description="Helical" evidence="6">
    <location>
        <begin position="241"/>
        <end position="262"/>
    </location>
</feature>
<evidence type="ECO:0000256" key="5">
    <source>
        <dbReference type="SAM" id="MobiDB-lite"/>
    </source>
</evidence>
<dbReference type="PANTHER" id="PTHR47804">
    <property type="entry name" value="60S RIBOSOMAL PROTEIN L19"/>
    <property type="match status" value="1"/>
</dbReference>
<protein>
    <recommendedName>
        <fullName evidence="11">DUF2421 domain-containing protein</fullName>
    </recommendedName>
</protein>
<feature type="transmembrane region" description="Helical" evidence="6">
    <location>
        <begin position="725"/>
        <end position="744"/>
    </location>
</feature>
<dbReference type="EMBL" id="WTXG01000016">
    <property type="protein sequence ID" value="KAI0301048.1"/>
    <property type="molecule type" value="Genomic_DNA"/>
</dbReference>
<dbReference type="InterPro" id="IPR018820">
    <property type="entry name" value="BRE4-related_DUF2421"/>
</dbReference>
<feature type="region of interest" description="Disordered" evidence="5">
    <location>
        <begin position="333"/>
        <end position="363"/>
    </location>
</feature>
<evidence type="ECO:0000313" key="9">
    <source>
        <dbReference type="EMBL" id="KAI0301048.1"/>
    </source>
</evidence>
<dbReference type="GO" id="GO:0016020">
    <property type="term" value="C:membrane"/>
    <property type="evidence" value="ECO:0007669"/>
    <property type="project" value="UniProtKB-SubCell"/>
</dbReference>
<evidence type="ECO:0000259" key="8">
    <source>
        <dbReference type="Pfam" id="PF13515"/>
    </source>
</evidence>
<feature type="transmembrane region" description="Helical" evidence="6">
    <location>
        <begin position="780"/>
        <end position="802"/>
    </location>
</feature>
<keyword evidence="3 6" id="KW-1133">Transmembrane helix</keyword>
<dbReference type="AlphaFoldDB" id="A0AAD4M623"/>
<feature type="transmembrane region" description="Helical" evidence="6">
    <location>
        <begin position="696"/>
        <end position="720"/>
    </location>
</feature>
<dbReference type="PANTHER" id="PTHR47804:SF1">
    <property type="entry name" value="DUF2421 DOMAIN-CONTAINING PROTEIN"/>
    <property type="match status" value="1"/>
</dbReference>
<dbReference type="InterPro" id="IPR049453">
    <property type="entry name" value="Memb_transporter_dom"/>
</dbReference>
<feature type="domain" description="Integral membrane bound transporter" evidence="8">
    <location>
        <begin position="694"/>
        <end position="795"/>
    </location>
</feature>
<comment type="subcellular location">
    <subcellularLocation>
        <location evidence="1">Membrane</location>
        <topology evidence="1">Multi-pass membrane protein</topology>
    </subcellularLocation>
</comment>
<feature type="compositionally biased region" description="Polar residues" evidence="5">
    <location>
        <begin position="14"/>
        <end position="36"/>
    </location>
</feature>
<evidence type="ECO:0000256" key="6">
    <source>
        <dbReference type="SAM" id="Phobius"/>
    </source>
</evidence>
<name>A0AAD4M623_9AGAM</name>
<evidence type="ECO:0000313" key="10">
    <source>
        <dbReference type="Proteomes" id="UP001203297"/>
    </source>
</evidence>
<feature type="transmembrane region" description="Helical" evidence="6">
    <location>
        <begin position="750"/>
        <end position="768"/>
    </location>
</feature>
<feature type="region of interest" description="Disordered" evidence="5">
    <location>
        <begin position="1"/>
        <end position="116"/>
    </location>
</feature>
<feature type="compositionally biased region" description="Polar residues" evidence="5">
    <location>
        <begin position="87"/>
        <end position="99"/>
    </location>
</feature>
<feature type="transmembrane region" description="Helical" evidence="6">
    <location>
        <begin position="274"/>
        <end position="292"/>
    </location>
</feature>